<organism evidence="3 4">
    <name type="scientific">Oceanicoccus sagamiensis</name>
    <dbReference type="NCBI Taxonomy" id="716816"/>
    <lineage>
        <taxon>Bacteria</taxon>
        <taxon>Pseudomonadati</taxon>
        <taxon>Pseudomonadota</taxon>
        <taxon>Gammaproteobacteria</taxon>
        <taxon>Cellvibrionales</taxon>
        <taxon>Spongiibacteraceae</taxon>
        <taxon>Oceanicoccus</taxon>
    </lineage>
</organism>
<dbReference type="SUPFAM" id="SSF63817">
    <property type="entry name" value="Sortase"/>
    <property type="match status" value="1"/>
</dbReference>
<feature type="transmembrane region" description="Helical" evidence="2">
    <location>
        <begin position="7"/>
        <end position="29"/>
    </location>
</feature>
<dbReference type="InterPro" id="IPR041999">
    <property type="entry name" value="Sortase_D_1"/>
</dbReference>
<dbReference type="InterPro" id="IPR005754">
    <property type="entry name" value="Sortase"/>
</dbReference>
<keyword evidence="2" id="KW-0472">Membrane</keyword>
<dbReference type="Pfam" id="PF04203">
    <property type="entry name" value="Sortase"/>
    <property type="match status" value="1"/>
</dbReference>
<evidence type="ECO:0008006" key="5">
    <source>
        <dbReference type="Google" id="ProtNLM"/>
    </source>
</evidence>
<protein>
    <recommendedName>
        <fullName evidence="5">Class D sortase</fullName>
    </recommendedName>
</protein>
<reference evidence="3 4" key="1">
    <citation type="submission" date="2016-11" db="EMBL/GenBank/DDBJ databases">
        <title>Trade-off between light-utilization and light-protection in marine flavobacteria.</title>
        <authorList>
            <person name="Kumagai Y."/>
        </authorList>
    </citation>
    <scope>NUCLEOTIDE SEQUENCE [LARGE SCALE GENOMIC DNA]</scope>
    <source>
        <strain evidence="3 4">NBRC 107125</strain>
    </source>
</reference>
<dbReference type="InterPro" id="IPR023365">
    <property type="entry name" value="Sortase_dom-sf"/>
</dbReference>
<keyword evidence="2" id="KW-1133">Transmembrane helix</keyword>
<evidence type="ECO:0000256" key="2">
    <source>
        <dbReference type="SAM" id="Phobius"/>
    </source>
</evidence>
<dbReference type="STRING" id="716816.BST96_14150"/>
<dbReference type="Proteomes" id="UP000193450">
    <property type="component" value="Chromosome"/>
</dbReference>
<accession>A0A1X9NC30</accession>
<name>A0A1X9NC30_9GAMM</name>
<dbReference type="Gene3D" id="2.40.260.10">
    <property type="entry name" value="Sortase"/>
    <property type="match status" value="1"/>
</dbReference>
<dbReference type="NCBIfam" id="TIGR01076">
    <property type="entry name" value="sortase_fam"/>
    <property type="match status" value="1"/>
</dbReference>
<dbReference type="OrthoDB" id="9790661at2"/>
<evidence type="ECO:0000313" key="4">
    <source>
        <dbReference type="Proteomes" id="UP000193450"/>
    </source>
</evidence>
<dbReference type="RefSeq" id="WP_085759326.1">
    <property type="nucleotide sequence ID" value="NZ_CP019343.1"/>
</dbReference>
<evidence type="ECO:0000256" key="1">
    <source>
        <dbReference type="ARBA" id="ARBA00022801"/>
    </source>
</evidence>
<dbReference type="GO" id="GO:0016787">
    <property type="term" value="F:hydrolase activity"/>
    <property type="evidence" value="ECO:0007669"/>
    <property type="project" value="UniProtKB-KW"/>
</dbReference>
<keyword evidence="1" id="KW-0378">Hydrolase</keyword>
<dbReference type="KEGG" id="osg:BST96_14150"/>
<proteinExistence type="predicted"/>
<sequence>MTRYWNLKVLAVTEAFSWLLGITLLLIFFGQTGCSEIQRQQDIDSFESSAAGSQPSFKDWAPSRVDAYHASLKQQASEVLAVLSIPNIKLDVPIYNGASDLNMDRGVARIAGTALPDEAGNFGIAGHRDGYFRALKDVKAGDYIHLKTYSGISRYRIDQTFITEPDNVDVLRDTDDTSITLVTCYPFYFVGHAPQRYIVKASLDGELVN</sequence>
<dbReference type="CDD" id="cd05828">
    <property type="entry name" value="Sortase_D_1"/>
    <property type="match status" value="1"/>
</dbReference>
<dbReference type="AlphaFoldDB" id="A0A1X9NC30"/>
<evidence type="ECO:0000313" key="3">
    <source>
        <dbReference type="EMBL" id="ARN75156.1"/>
    </source>
</evidence>
<gene>
    <name evidence="3" type="ORF">BST96_14150</name>
</gene>
<keyword evidence="4" id="KW-1185">Reference proteome</keyword>
<dbReference type="EMBL" id="CP019343">
    <property type="protein sequence ID" value="ARN75156.1"/>
    <property type="molecule type" value="Genomic_DNA"/>
</dbReference>
<keyword evidence="2" id="KW-0812">Transmembrane</keyword>